<dbReference type="GO" id="GO:0004497">
    <property type="term" value="F:monooxygenase activity"/>
    <property type="evidence" value="ECO:0007669"/>
    <property type="project" value="UniProtKB-KW"/>
</dbReference>
<evidence type="ECO:0000256" key="7">
    <source>
        <dbReference type="ARBA" id="ARBA00022824"/>
    </source>
</evidence>
<sequence length="520" mass="59764">MGLLFSETIYDATALLLLAFTASYMYIKHLYSYWKRMGVKYLEPTFPFGNFGPTIFQQKPGGELVAEIYKQNNDPFIGIYGALRPLLVVRDPNIIRSIFIKDFQHFVDRGVYIDEHYDPLSGHLFSMNGEKWKNLRVKLSPVFTSGKLKAMFSTLLNCGEPLQKYINKMASTNETIEVRELAARYTTDIIASVAFGIDVNAIDNPDTDFRRYGRKALEMSFKNGLRAFSTLIYPKLQKLLKLKSVDDDVESFMINVVKDTLTYRERNNVIRKDLMQLMIQLRNTGTVQNDGEWDTKITHDEKKKTLTLNEMAAQAWVFFIAGFETSSTTLSFCLYELAKNPNIQNKVHEEIDQVIEKHNGQLTYDAVHDMKYLEWCIDETLRKYPIVPILNRECTQRYKVPGTNYTMEKGTAVLIPVLGLQRDPKYYSQPDEFIPERFSPENLKSFDKMPYMPFGDGPRVCIGLRLGKLQTKVGLILMLQNFTYQLTESMQGELKMSAKTFLLAPECGVTVKMTPRLASS</sequence>
<dbReference type="CDD" id="cd11056">
    <property type="entry name" value="CYP6-like"/>
    <property type="match status" value="1"/>
</dbReference>
<dbReference type="FunFam" id="1.10.630.10:FF:000042">
    <property type="entry name" value="Cytochrome P450"/>
    <property type="match status" value="1"/>
</dbReference>
<gene>
    <name evidence="15" type="primary">CYP6K1_1</name>
    <name evidence="15" type="ORF">Bhyg_11844</name>
</gene>
<keyword evidence="11 14" id="KW-0503">Monooxygenase</keyword>
<keyword evidence="16" id="KW-1185">Reference proteome</keyword>
<keyword evidence="7" id="KW-0256">Endoplasmic reticulum</keyword>
<dbReference type="PANTHER" id="PTHR24292">
    <property type="entry name" value="CYTOCHROME P450"/>
    <property type="match status" value="1"/>
</dbReference>
<evidence type="ECO:0000256" key="3">
    <source>
        <dbReference type="ARBA" id="ARBA00004406"/>
    </source>
</evidence>
<keyword evidence="9 14" id="KW-0560">Oxidoreductase</keyword>
<comment type="caution">
    <text evidence="15">The sequence shown here is derived from an EMBL/GenBank/DDBJ whole genome shotgun (WGS) entry which is preliminary data.</text>
</comment>
<organism evidence="15 16">
    <name type="scientific">Pseudolycoriella hygida</name>
    <dbReference type="NCBI Taxonomy" id="35572"/>
    <lineage>
        <taxon>Eukaryota</taxon>
        <taxon>Metazoa</taxon>
        <taxon>Ecdysozoa</taxon>
        <taxon>Arthropoda</taxon>
        <taxon>Hexapoda</taxon>
        <taxon>Insecta</taxon>
        <taxon>Pterygota</taxon>
        <taxon>Neoptera</taxon>
        <taxon>Endopterygota</taxon>
        <taxon>Diptera</taxon>
        <taxon>Nematocera</taxon>
        <taxon>Sciaroidea</taxon>
        <taxon>Sciaridae</taxon>
        <taxon>Pseudolycoriella</taxon>
    </lineage>
</organism>
<dbReference type="GO" id="GO:0016705">
    <property type="term" value="F:oxidoreductase activity, acting on paired donors, with incorporation or reduction of molecular oxygen"/>
    <property type="evidence" value="ECO:0007669"/>
    <property type="project" value="InterPro"/>
</dbReference>
<comment type="similarity">
    <text evidence="4 14">Belongs to the cytochrome P450 family.</text>
</comment>
<dbReference type="InterPro" id="IPR050476">
    <property type="entry name" value="Insect_CytP450_Detox"/>
</dbReference>
<evidence type="ECO:0000256" key="8">
    <source>
        <dbReference type="ARBA" id="ARBA00022848"/>
    </source>
</evidence>
<dbReference type="Pfam" id="PF00067">
    <property type="entry name" value="p450"/>
    <property type="match status" value="1"/>
</dbReference>
<dbReference type="GO" id="GO:0020037">
    <property type="term" value="F:heme binding"/>
    <property type="evidence" value="ECO:0007669"/>
    <property type="project" value="InterPro"/>
</dbReference>
<evidence type="ECO:0000256" key="4">
    <source>
        <dbReference type="ARBA" id="ARBA00010617"/>
    </source>
</evidence>
<evidence type="ECO:0000313" key="15">
    <source>
        <dbReference type="EMBL" id="KAJ6639105.1"/>
    </source>
</evidence>
<keyword evidence="12" id="KW-0472">Membrane</keyword>
<keyword evidence="5 13" id="KW-0349">Heme</keyword>
<dbReference type="InterPro" id="IPR036396">
    <property type="entry name" value="Cyt_P450_sf"/>
</dbReference>
<comment type="subcellular location">
    <subcellularLocation>
        <location evidence="3">Endoplasmic reticulum membrane</location>
        <topology evidence="3">Peripheral membrane protein</topology>
    </subcellularLocation>
    <subcellularLocation>
        <location evidence="2">Microsome membrane</location>
        <topology evidence="2">Peripheral membrane protein</topology>
    </subcellularLocation>
</comment>
<name>A0A9Q0RYR2_9DIPT</name>
<dbReference type="SUPFAM" id="SSF48264">
    <property type="entry name" value="Cytochrome P450"/>
    <property type="match status" value="1"/>
</dbReference>
<dbReference type="InterPro" id="IPR002401">
    <property type="entry name" value="Cyt_P450_E_grp-I"/>
</dbReference>
<evidence type="ECO:0000256" key="1">
    <source>
        <dbReference type="ARBA" id="ARBA00001971"/>
    </source>
</evidence>
<evidence type="ECO:0000256" key="14">
    <source>
        <dbReference type="RuleBase" id="RU000461"/>
    </source>
</evidence>
<dbReference type="PRINTS" id="PR00385">
    <property type="entry name" value="P450"/>
</dbReference>
<proteinExistence type="inferred from homology"/>
<dbReference type="AlphaFoldDB" id="A0A9Q0RYR2"/>
<dbReference type="GO" id="GO:0005789">
    <property type="term" value="C:endoplasmic reticulum membrane"/>
    <property type="evidence" value="ECO:0007669"/>
    <property type="project" value="UniProtKB-SubCell"/>
</dbReference>
<evidence type="ECO:0000256" key="9">
    <source>
        <dbReference type="ARBA" id="ARBA00023002"/>
    </source>
</evidence>
<evidence type="ECO:0000256" key="6">
    <source>
        <dbReference type="ARBA" id="ARBA00022723"/>
    </source>
</evidence>
<dbReference type="Proteomes" id="UP001151699">
    <property type="component" value="Chromosome X"/>
</dbReference>
<dbReference type="PANTHER" id="PTHR24292:SF100">
    <property type="entry name" value="CYTOCHROME P450 6A16, ISOFORM B-RELATED"/>
    <property type="match status" value="1"/>
</dbReference>
<dbReference type="OrthoDB" id="2789670at2759"/>
<dbReference type="Gene3D" id="1.10.630.10">
    <property type="entry name" value="Cytochrome P450"/>
    <property type="match status" value="1"/>
</dbReference>
<dbReference type="EMBL" id="WJQU01000003">
    <property type="protein sequence ID" value="KAJ6639105.1"/>
    <property type="molecule type" value="Genomic_DNA"/>
</dbReference>
<evidence type="ECO:0000256" key="2">
    <source>
        <dbReference type="ARBA" id="ARBA00004174"/>
    </source>
</evidence>
<evidence type="ECO:0000256" key="13">
    <source>
        <dbReference type="PIRSR" id="PIRSR602401-1"/>
    </source>
</evidence>
<evidence type="ECO:0000256" key="10">
    <source>
        <dbReference type="ARBA" id="ARBA00023004"/>
    </source>
</evidence>
<dbReference type="InterPro" id="IPR017972">
    <property type="entry name" value="Cyt_P450_CS"/>
</dbReference>
<keyword evidence="10 13" id="KW-0408">Iron</keyword>
<evidence type="ECO:0000313" key="16">
    <source>
        <dbReference type="Proteomes" id="UP001151699"/>
    </source>
</evidence>
<dbReference type="GO" id="GO:0005506">
    <property type="term" value="F:iron ion binding"/>
    <property type="evidence" value="ECO:0007669"/>
    <property type="project" value="InterPro"/>
</dbReference>
<feature type="binding site" description="axial binding residue" evidence="13">
    <location>
        <position position="461"/>
    </location>
    <ligand>
        <name>heme</name>
        <dbReference type="ChEBI" id="CHEBI:30413"/>
    </ligand>
    <ligandPart>
        <name>Fe</name>
        <dbReference type="ChEBI" id="CHEBI:18248"/>
    </ligandPart>
</feature>
<evidence type="ECO:0000256" key="11">
    <source>
        <dbReference type="ARBA" id="ARBA00023033"/>
    </source>
</evidence>
<reference evidence="15" key="1">
    <citation type="submission" date="2022-07" db="EMBL/GenBank/DDBJ databases">
        <authorList>
            <person name="Trinca V."/>
            <person name="Uliana J.V.C."/>
            <person name="Torres T.T."/>
            <person name="Ward R.J."/>
            <person name="Monesi N."/>
        </authorList>
    </citation>
    <scope>NUCLEOTIDE SEQUENCE</scope>
    <source>
        <strain evidence="15">HSMRA1968</strain>
        <tissue evidence="15">Whole embryos</tissue>
    </source>
</reference>
<dbReference type="PRINTS" id="PR00463">
    <property type="entry name" value="EP450I"/>
</dbReference>
<evidence type="ECO:0000256" key="5">
    <source>
        <dbReference type="ARBA" id="ARBA00022617"/>
    </source>
</evidence>
<protein>
    <submittedName>
        <fullName evidence="15">Cytochrome P450 6k1</fullName>
    </submittedName>
</protein>
<dbReference type="PROSITE" id="PS00086">
    <property type="entry name" value="CYTOCHROME_P450"/>
    <property type="match status" value="1"/>
</dbReference>
<dbReference type="InterPro" id="IPR001128">
    <property type="entry name" value="Cyt_P450"/>
</dbReference>
<evidence type="ECO:0000256" key="12">
    <source>
        <dbReference type="ARBA" id="ARBA00023136"/>
    </source>
</evidence>
<keyword evidence="8" id="KW-0492">Microsome</keyword>
<comment type="cofactor">
    <cofactor evidence="1 13">
        <name>heme</name>
        <dbReference type="ChEBI" id="CHEBI:30413"/>
    </cofactor>
</comment>
<keyword evidence="6 13" id="KW-0479">Metal-binding</keyword>
<accession>A0A9Q0RYR2</accession>